<keyword evidence="1" id="KW-0472">Membrane</keyword>
<organism evidence="2 3">
    <name type="scientific">Haloterrigena turkmenica (strain ATCC 51198 / DSM 5511 / JCM 9101 / NCIMB 13204 / VKM B-1734 / 4k)</name>
    <name type="common">Halococcus turkmenicus</name>
    <dbReference type="NCBI Taxonomy" id="543526"/>
    <lineage>
        <taxon>Archaea</taxon>
        <taxon>Methanobacteriati</taxon>
        <taxon>Methanobacteriota</taxon>
        <taxon>Stenosarchaea group</taxon>
        <taxon>Halobacteria</taxon>
        <taxon>Halobacteriales</taxon>
        <taxon>Natrialbaceae</taxon>
        <taxon>Haloterrigena</taxon>
    </lineage>
</organism>
<dbReference type="KEGG" id="htu:Htur_4461"/>
<dbReference type="HOGENOM" id="CLU_2748091_0_0_2"/>
<keyword evidence="1" id="KW-0812">Transmembrane</keyword>
<evidence type="ECO:0000313" key="2">
    <source>
        <dbReference type="EMBL" id="ADB63272.1"/>
    </source>
</evidence>
<dbReference type="OrthoDB" id="187517at2157"/>
<evidence type="ECO:0000313" key="3">
    <source>
        <dbReference type="Proteomes" id="UP000001903"/>
    </source>
</evidence>
<accession>D2S1M5</accession>
<dbReference type="GeneID" id="8745090"/>
<feature type="transmembrane region" description="Helical" evidence="1">
    <location>
        <begin position="6"/>
        <end position="28"/>
    </location>
</feature>
<dbReference type="Proteomes" id="UP000001903">
    <property type="component" value="Plasmid pHTUR02"/>
</dbReference>
<proteinExistence type="predicted"/>
<gene>
    <name evidence="2" type="ordered locus">Htur_4461</name>
</gene>
<name>D2S1M5_HALTV</name>
<dbReference type="RefSeq" id="WP_012945516.1">
    <property type="nucleotide sequence ID" value="NC_013745.1"/>
</dbReference>
<protein>
    <submittedName>
        <fullName evidence="2">Uncharacterized protein</fullName>
    </submittedName>
</protein>
<keyword evidence="1" id="KW-1133">Transmembrane helix</keyword>
<geneLocation type="plasmid" evidence="2 3">
    <name>pHTUR02</name>
</geneLocation>
<reference evidence="2 3" key="1">
    <citation type="journal article" date="2010" name="Stand. Genomic Sci.">
        <title>Complete genome sequence of Haloterrigena turkmenica type strain (4k).</title>
        <authorList>
            <person name="Saunders E."/>
            <person name="Tindall B.J."/>
            <person name="Fahnrich R."/>
            <person name="Lapidus A."/>
            <person name="Copeland A."/>
            <person name="Del Rio T.G."/>
            <person name="Lucas S."/>
            <person name="Chen F."/>
            <person name="Tice H."/>
            <person name="Cheng J.F."/>
            <person name="Han C."/>
            <person name="Detter J.C."/>
            <person name="Bruce D."/>
            <person name="Goodwin L."/>
            <person name="Chain P."/>
            <person name="Pitluck S."/>
            <person name="Pati A."/>
            <person name="Ivanova N."/>
            <person name="Mavromatis K."/>
            <person name="Chen A."/>
            <person name="Palaniappan K."/>
            <person name="Land M."/>
            <person name="Hauser L."/>
            <person name="Chang Y.J."/>
            <person name="Jeffries C.D."/>
            <person name="Brettin T."/>
            <person name="Rohde M."/>
            <person name="Goker M."/>
            <person name="Bristow J."/>
            <person name="Eisen J.A."/>
            <person name="Markowitz V."/>
            <person name="Hugenholtz P."/>
            <person name="Klenk H.P."/>
            <person name="Kyrpides N.C."/>
        </authorList>
    </citation>
    <scope>NUCLEOTIDE SEQUENCE [LARGE SCALE GENOMIC DNA]</scope>
    <source>
        <strain evidence="3">ATCC 51198 / DSM 5511 / JCM 9101 / NCIMB 13204 / VKM B-1734 / 4k</strain>
    </source>
</reference>
<evidence type="ECO:0000256" key="1">
    <source>
        <dbReference type="SAM" id="Phobius"/>
    </source>
</evidence>
<feature type="transmembrane region" description="Helical" evidence="1">
    <location>
        <begin position="40"/>
        <end position="61"/>
    </location>
</feature>
<dbReference type="EMBL" id="CP001862">
    <property type="protein sequence ID" value="ADB63272.1"/>
    <property type="molecule type" value="Genomic_DNA"/>
</dbReference>
<dbReference type="AlphaFoldDB" id="D2S1M5"/>
<keyword evidence="3" id="KW-1185">Reference proteome</keyword>
<keyword evidence="2" id="KW-0614">Plasmid</keyword>
<sequence>MDTSEAVFRALLSITLTLAVILLALFPFQEPGSESRVISIMALSVQGVMIAIATAGLYFGWKPFEFLDEI</sequence>